<dbReference type="PROSITE" id="PS50994">
    <property type="entry name" value="INTEGRASE"/>
    <property type="match status" value="2"/>
</dbReference>
<dbReference type="FunFam" id="3.30.420.10:FF:000032">
    <property type="entry name" value="Retrovirus-related Pol polyprotein from transposon 297-like Protein"/>
    <property type="match status" value="1"/>
</dbReference>
<dbReference type="GO" id="GO:0003676">
    <property type="term" value="F:nucleic acid binding"/>
    <property type="evidence" value="ECO:0007669"/>
    <property type="project" value="InterPro"/>
</dbReference>
<dbReference type="Proteomes" id="UP001341281">
    <property type="component" value="Chromosome 03"/>
</dbReference>
<dbReference type="GO" id="GO:0015074">
    <property type="term" value="P:DNA integration"/>
    <property type="evidence" value="ECO:0007669"/>
    <property type="project" value="InterPro"/>
</dbReference>
<dbReference type="InterPro" id="IPR036397">
    <property type="entry name" value="RNaseH_sf"/>
</dbReference>
<dbReference type="InterPro" id="IPR012337">
    <property type="entry name" value="RNaseH-like_sf"/>
</dbReference>
<dbReference type="Gene3D" id="3.30.420.10">
    <property type="entry name" value="Ribonuclease H-like superfamily/Ribonuclease H"/>
    <property type="match status" value="2"/>
</dbReference>
<sequence>MYDLSRVPWEDISIDFVLGLPRRNRRDSIFVVVDRFKMAHFIPRHKSDDASHIAELFFRVEERTIVYDRDTKFLSYFWKTLWGKLGTKLLFSTTCHPQTDGQTEVVNRTLFTLLRAVLKKNLKLWEETLPHVEFAYNRAVIRPLNFVHLKLSNNAYEIDLPSAYGVSQSFNVSDLSPFMGPVESRTTHFQVGEDDEDIPSNITIHSSDQLNNTYQGPNTRNRAKQIHDQVNANLNYFVPWEDISIDFVLGLPRRKRGRDSIFVVVDRFNKMAYFIFCHKNDDASHIVELFFREVVRLHGVPRTIVYDRDTKFLSYFWNTLWGKLGTKLLFSTTCHPQTDGQTEVVNRTLFTLLRAVLKKNLKLWEETLPHVEFAYNRAVHSTTKFCPSEILQPRADGPFKVLQKINDIAYEIDLPSAYDVSKSFNVSDLSPFMGLVESRTTPFQEGEDDEDIPSNITVHSSDQLNNTYQGPITRNRAKQIRDQVNANLSYLSHYDLDVLPTSFSLIKLRCIGVGEGEDAVRATGIVHIAKARSTCIWVEEKKKQDVLLE</sequence>
<dbReference type="PANTHER" id="PTHR35046:SF9">
    <property type="entry name" value="RNA-DIRECTED DNA POLYMERASE"/>
    <property type="match status" value="1"/>
</dbReference>
<feature type="domain" description="Integrase catalytic" evidence="1">
    <location>
        <begin position="235"/>
        <end position="395"/>
    </location>
</feature>
<accession>A0AAQ3SZJ7</accession>
<evidence type="ECO:0000313" key="2">
    <source>
        <dbReference type="EMBL" id="WVZ63410.1"/>
    </source>
</evidence>
<name>A0AAQ3SZJ7_PASNO</name>
<feature type="domain" description="Integrase catalytic" evidence="1">
    <location>
        <begin position="4"/>
        <end position="169"/>
    </location>
</feature>
<dbReference type="Pfam" id="PF24626">
    <property type="entry name" value="SH3_Tf2-1"/>
    <property type="match status" value="1"/>
</dbReference>
<protein>
    <recommendedName>
        <fullName evidence="1">Integrase catalytic domain-containing protein</fullName>
    </recommendedName>
</protein>
<evidence type="ECO:0000259" key="1">
    <source>
        <dbReference type="PROSITE" id="PS50994"/>
    </source>
</evidence>
<dbReference type="AlphaFoldDB" id="A0AAQ3SZJ7"/>
<keyword evidence="3" id="KW-1185">Reference proteome</keyword>
<dbReference type="PANTHER" id="PTHR35046">
    <property type="entry name" value="ZINC KNUCKLE (CCHC-TYPE) FAMILY PROTEIN"/>
    <property type="match status" value="1"/>
</dbReference>
<organism evidence="2 3">
    <name type="scientific">Paspalum notatum var. saurae</name>
    <dbReference type="NCBI Taxonomy" id="547442"/>
    <lineage>
        <taxon>Eukaryota</taxon>
        <taxon>Viridiplantae</taxon>
        <taxon>Streptophyta</taxon>
        <taxon>Embryophyta</taxon>
        <taxon>Tracheophyta</taxon>
        <taxon>Spermatophyta</taxon>
        <taxon>Magnoliopsida</taxon>
        <taxon>Liliopsida</taxon>
        <taxon>Poales</taxon>
        <taxon>Poaceae</taxon>
        <taxon>PACMAD clade</taxon>
        <taxon>Panicoideae</taxon>
        <taxon>Andropogonodae</taxon>
        <taxon>Paspaleae</taxon>
        <taxon>Paspalinae</taxon>
        <taxon>Paspalum</taxon>
    </lineage>
</organism>
<gene>
    <name evidence="2" type="ORF">U9M48_013044</name>
</gene>
<dbReference type="SUPFAM" id="SSF53098">
    <property type="entry name" value="Ribonuclease H-like"/>
    <property type="match status" value="2"/>
</dbReference>
<dbReference type="EMBL" id="CP144747">
    <property type="protein sequence ID" value="WVZ63410.1"/>
    <property type="molecule type" value="Genomic_DNA"/>
</dbReference>
<dbReference type="InterPro" id="IPR056924">
    <property type="entry name" value="SH3_Tf2-1"/>
</dbReference>
<reference evidence="2 3" key="1">
    <citation type="submission" date="2024-02" db="EMBL/GenBank/DDBJ databases">
        <title>High-quality chromosome-scale genome assembly of Pensacola bahiagrass (Paspalum notatum Flugge var. saurae).</title>
        <authorList>
            <person name="Vega J.M."/>
            <person name="Podio M."/>
            <person name="Orjuela J."/>
            <person name="Siena L.A."/>
            <person name="Pessino S.C."/>
            <person name="Combes M.C."/>
            <person name="Mariac C."/>
            <person name="Albertini E."/>
            <person name="Pupilli F."/>
            <person name="Ortiz J.P.A."/>
            <person name="Leblanc O."/>
        </authorList>
    </citation>
    <scope>NUCLEOTIDE SEQUENCE [LARGE SCALE GENOMIC DNA]</scope>
    <source>
        <strain evidence="2">R1</strain>
        <tissue evidence="2">Leaf</tissue>
    </source>
</reference>
<dbReference type="InterPro" id="IPR001584">
    <property type="entry name" value="Integrase_cat-core"/>
</dbReference>
<evidence type="ECO:0000313" key="3">
    <source>
        <dbReference type="Proteomes" id="UP001341281"/>
    </source>
</evidence>
<proteinExistence type="predicted"/>